<evidence type="ECO:0000313" key="5">
    <source>
        <dbReference type="Proteomes" id="UP000434276"/>
    </source>
</evidence>
<dbReference type="EMBL" id="CACRSJ010000105">
    <property type="protein sequence ID" value="VYS54842.1"/>
    <property type="molecule type" value="Genomic_DNA"/>
</dbReference>
<dbReference type="GeneID" id="818415"/>
<protein>
    <submittedName>
        <fullName evidence="3">Uncharacterized protein</fullName>
    </submittedName>
</protein>
<dbReference type="SMR" id="A0A654F572"/>
<dbReference type="Proteomes" id="UP000434276">
    <property type="component" value="Unassembled WGS sequence"/>
</dbReference>
<dbReference type="AlphaFoldDB" id="A0A654F572"/>
<dbReference type="EMBL" id="CACSHJ010000088">
    <property type="protein sequence ID" value="CAA0375440.1"/>
    <property type="molecule type" value="Genomic_DNA"/>
</dbReference>
<dbReference type="Proteomes" id="UP000426265">
    <property type="component" value="Unassembled WGS sequence"/>
</dbReference>
<organism evidence="3 4">
    <name type="scientific">Arabidopsis thaliana</name>
    <name type="common">Mouse-ear cress</name>
    <dbReference type="NCBI Taxonomy" id="3702"/>
    <lineage>
        <taxon>Eukaryota</taxon>
        <taxon>Viridiplantae</taxon>
        <taxon>Streptophyta</taxon>
        <taxon>Embryophyta</taxon>
        <taxon>Tracheophyta</taxon>
        <taxon>Spermatophyta</taxon>
        <taxon>Magnoliopsida</taxon>
        <taxon>eudicotyledons</taxon>
        <taxon>Gunneridae</taxon>
        <taxon>Pentapetalae</taxon>
        <taxon>rosids</taxon>
        <taxon>malvids</taxon>
        <taxon>Brassicales</taxon>
        <taxon>Brassicaceae</taxon>
        <taxon>Camelineae</taxon>
        <taxon>Arabidopsis</taxon>
    </lineage>
</organism>
<name>A0A654F572_ARATH</name>
<evidence type="ECO:0000313" key="4">
    <source>
        <dbReference type="Proteomes" id="UP000426265"/>
    </source>
</evidence>
<evidence type="ECO:0000313" key="3">
    <source>
        <dbReference type="EMBL" id="VYS54842.1"/>
    </source>
</evidence>
<accession>A0A654F572</accession>
<dbReference type="OrthoDB" id="10269784at2759"/>
<dbReference type="Araport" id="AT2G38350"/>
<reference evidence="3 4" key="1">
    <citation type="submission" date="2019-11" db="EMBL/GenBank/DDBJ databases">
        <authorList>
            <person name="Jiao W.-B."/>
            <person name="Schneeberger K."/>
        </authorList>
    </citation>
    <scope>NUCLEOTIDE SEQUENCE [LARGE SCALE GENOMIC DNA]</scope>
    <source>
        <strain evidence="4">cv. An-1</strain>
        <strain evidence="5">cv. C24</strain>
    </source>
</reference>
<evidence type="ECO:0000313" key="1">
    <source>
        <dbReference type="Araport" id="AT2G38350"/>
    </source>
</evidence>
<dbReference type="ExpressionAtlas" id="A0A654F572">
    <property type="expression patterns" value="baseline and differential"/>
</dbReference>
<proteinExistence type="predicted"/>
<gene>
    <name evidence="1" type="ordered locus">At2g38350</name>
    <name evidence="3" type="ORF">AN1_LOCUS10297</name>
    <name evidence="2" type="ORF">C24_LOCUS10141</name>
</gene>
<dbReference type="KEGG" id="ath:AT2G38350"/>
<sequence length="96" mass="11313">MSRYRLREHAWCLRQLNVSNKSFLKRSFLVGLGYTPPIRYFIDIGPLPNWTRKEVNELILGRTRVRSPILKLLIELFVHRICSDPRFQVKSSSVNA</sequence>
<evidence type="ECO:0000313" key="2">
    <source>
        <dbReference type="EMBL" id="CAA0375440.1"/>
    </source>
</evidence>